<comment type="caution">
    <text evidence="9">The sequence shown here is derived from an EMBL/GenBank/DDBJ whole genome shotgun (WGS) entry which is preliminary data.</text>
</comment>
<dbReference type="EMBL" id="JAUSQM010000001">
    <property type="protein sequence ID" value="MDP9823414.1"/>
    <property type="molecule type" value="Genomic_DNA"/>
</dbReference>
<name>A0ABT9NSM2_9ACTN</name>
<evidence type="ECO:0000256" key="5">
    <source>
        <dbReference type="ARBA" id="ARBA00023125"/>
    </source>
</evidence>
<sequence>MHCPFCRHPDTRVLDSRTADDGSAIRRRRVCQNDSGGCGKRFTTVEQMQLVVVKRSGATEPFERAKAIAGARKACKGRPVTEDDLACLGQAVEDALRASGSAEIPAHEVGLAILGPLKALDEVAYLRFASVYRAFESADDFVAEVAALRAERSLTQESLAELVEGETASADSG</sequence>
<dbReference type="PANTHER" id="PTHR30455">
    <property type="entry name" value="TRANSCRIPTIONAL REPRESSOR NRDR"/>
    <property type="match status" value="1"/>
</dbReference>
<comment type="caution">
    <text evidence="7">Lacks conserved residue(s) required for the propagation of feature annotation.</text>
</comment>
<comment type="function">
    <text evidence="7">Negatively regulates transcription of bacterial ribonucleotide reductase nrd genes and operons by binding to NrdR-boxes.</text>
</comment>
<evidence type="ECO:0000256" key="3">
    <source>
        <dbReference type="ARBA" id="ARBA00022840"/>
    </source>
</evidence>
<keyword evidence="4 7" id="KW-0805">Transcription regulation</keyword>
<accession>A0ABT9NSM2</accession>
<keyword evidence="2 7" id="KW-0547">Nucleotide-binding</keyword>
<feature type="domain" description="ATP-cone" evidence="8">
    <location>
        <begin position="50"/>
        <end position="140"/>
    </location>
</feature>
<dbReference type="InterPro" id="IPR003796">
    <property type="entry name" value="RNR_NrdR-like"/>
</dbReference>
<keyword evidence="5 7" id="KW-0238">DNA-binding</keyword>
<keyword evidence="6 7" id="KW-0804">Transcription</keyword>
<evidence type="ECO:0000256" key="2">
    <source>
        <dbReference type="ARBA" id="ARBA00022741"/>
    </source>
</evidence>
<proteinExistence type="inferred from homology"/>
<dbReference type="NCBIfam" id="TIGR00244">
    <property type="entry name" value="transcriptional regulator NrdR"/>
    <property type="match status" value="1"/>
</dbReference>
<evidence type="ECO:0000256" key="1">
    <source>
        <dbReference type="ARBA" id="ARBA00022491"/>
    </source>
</evidence>
<gene>
    <name evidence="7" type="primary">nrdR</name>
    <name evidence="9" type="ORF">J2S59_003223</name>
</gene>
<dbReference type="InterPro" id="IPR005144">
    <property type="entry name" value="ATP-cone_dom"/>
</dbReference>
<dbReference type="PROSITE" id="PS51161">
    <property type="entry name" value="ATP_CONE"/>
    <property type="match status" value="1"/>
</dbReference>
<dbReference type="Pfam" id="PF22811">
    <property type="entry name" value="Zn_ribbon_NrdR"/>
    <property type="match status" value="1"/>
</dbReference>
<keyword evidence="3 7" id="KW-0067">ATP-binding</keyword>
<dbReference type="PANTHER" id="PTHR30455:SF2">
    <property type="entry name" value="TRANSCRIPTIONAL REPRESSOR NRDR"/>
    <property type="match status" value="1"/>
</dbReference>
<keyword evidence="1 7" id="KW-0678">Repressor</keyword>
<dbReference type="Pfam" id="PF03477">
    <property type="entry name" value="ATP-cone"/>
    <property type="match status" value="1"/>
</dbReference>
<protein>
    <recommendedName>
        <fullName evidence="7">Transcriptional repressor NrdR</fullName>
    </recommendedName>
</protein>
<evidence type="ECO:0000313" key="10">
    <source>
        <dbReference type="Proteomes" id="UP001240447"/>
    </source>
</evidence>
<evidence type="ECO:0000259" key="8">
    <source>
        <dbReference type="PROSITE" id="PS51161"/>
    </source>
</evidence>
<evidence type="ECO:0000256" key="4">
    <source>
        <dbReference type="ARBA" id="ARBA00023015"/>
    </source>
</evidence>
<keyword evidence="10" id="KW-1185">Reference proteome</keyword>
<dbReference type="Proteomes" id="UP001240447">
    <property type="component" value="Unassembled WGS sequence"/>
</dbReference>
<comment type="similarity">
    <text evidence="7">Belongs to the NrdR family.</text>
</comment>
<organism evidence="9 10">
    <name type="scientific">Nocardioides massiliensis</name>
    <dbReference type="NCBI Taxonomy" id="1325935"/>
    <lineage>
        <taxon>Bacteria</taxon>
        <taxon>Bacillati</taxon>
        <taxon>Actinomycetota</taxon>
        <taxon>Actinomycetes</taxon>
        <taxon>Propionibacteriales</taxon>
        <taxon>Nocardioidaceae</taxon>
        <taxon>Nocardioides</taxon>
    </lineage>
</organism>
<dbReference type="HAMAP" id="MF_00440">
    <property type="entry name" value="NrdR"/>
    <property type="match status" value="1"/>
</dbReference>
<dbReference type="RefSeq" id="WP_068122755.1">
    <property type="nucleotide sequence ID" value="NZ_CCXJ01000607.1"/>
</dbReference>
<dbReference type="InterPro" id="IPR055173">
    <property type="entry name" value="NrdR-like_N"/>
</dbReference>
<evidence type="ECO:0000313" key="9">
    <source>
        <dbReference type="EMBL" id="MDP9823414.1"/>
    </source>
</evidence>
<reference evidence="9 10" key="1">
    <citation type="submission" date="2023-07" db="EMBL/GenBank/DDBJ databases">
        <title>Sequencing the genomes of 1000 actinobacteria strains.</title>
        <authorList>
            <person name="Klenk H.-P."/>
        </authorList>
    </citation>
    <scope>NUCLEOTIDE SEQUENCE [LARGE SCALE GENOMIC DNA]</scope>
    <source>
        <strain evidence="9 10">GD13</strain>
    </source>
</reference>
<evidence type="ECO:0000256" key="7">
    <source>
        <dbReference type="HAMAP-Rule" id="MF_00440"/>
    </source>
</evidence>
<evidence type="ECO:0000256" key="6">
    <source>
        <dbReference type="ARBA" id="ARBA00023163"/>
    </source>
</evidence>